<dbReference type="AlphaFoldDB" id="A0A2N5N3E7"/>
<proteinExistence type="predicted"/>
<protein>
    <submittedName>
        <fullName evidence="1">Uncharacterized protein</fullName>
    </submittedName>
</protein>
<gene>
    <name evidence="1" type="ORF">B8V81_3299</name>
</gene>
<name>A0A2N5N3E7_9BACL</name>
<dbReference type="EMBL" id="NFEZ01000004">
    <property type="protein sequence ID" value="PLT44868.1"/>
    <property type="molecule type" value="Genomic_DNA"/>
</dbReference>
<dbReference type="RefSeq" id="WP_101808750.1">
    <property type="nucleotide sequence ID" value="NZ_NFEZ01000004.1"/>
</dbReference>
<sequence length="199" mass="20927">MKRIVALVAAACLLMTGVTIGVLMRPAYAPSPAVAVGLAVADDSNEAAVRAASPAYSAFLQDEAAMSEEPALDFSEVNGVGLSDAKEQVVTEIGIPQSAQRDELLPEQTAWTYPGMEVGFTGGSVEYVSVPAGEGRIELESGSLPISLEGWTEAFGQPMFTADDGVGYVDERGFAAKLFLDPLSGELVSIDFFWSSPQQ</sequence>
<dbReference type="Proteomes" id="UP000234789">
    <property type="component" value="Unassembled WGS sequence"/>
</dbReference>
<evidence type="ECO:0000313" key="2">
    <source>
        <dbReference type="Proteomes" id="UP000234789"/>
    </source>
</evidence>
<organism evidence="1 2">
    <name type="scientific">Paenibacillus pasadenensis</name>
    <dbReference type="NCBI Taxonomy" id="217090"/>
    <lineage>
        <taxon>Bacteria</taxon>
        <taxon>Bacillati</taxon>
        <taxon>Bacillota</taxon>
        <taxon>Bacilli</taxon>
        <taxon>Bacillales</taxon>
        <taxon>Paenibacillaceae</taxon>
        <taxon>Paenibacillus</taxon>
    </lineage>
</organism>
<evidence type="ECO:0000313" key="1">
    <source>
        <dbReference type="EMBL" id="PLT44868.1"/>
    </source>
</evidence>
<keyword evidence="2" id="KW-1185">Reference proteome</keyword>
<comment type="caution">
    <text evidence="1">The sequence shown here is derived from an EMBL/GenBank/DDBJ whole genome shotgun (WGS) entry which is preliminary data.</text>
</comment>
<accession>A0A2N5N3E7</accession>
<reference evidence="1 2" key="1">
    <citation type="submission" date="2017-05" db="EMBL/GenBank/DDBJ databases">
        <title>Functional genome analysis of Paenibacillus pasadenensis strain R16: insights on endophytic life style and antifungal activity.</title>
        <authorList>
            <person name="Passera A."/>
            <person name="Marcolungo L."/>
            <person name="Casati P."/>
            <person name="Brasca M."/>
            <person name="Quaglino F."/>
            <person name="Delledonne M."/>
        </authorList>
    </citation>
    <scope>NUCLEOTIDE SEQUENCE [LARGE SCALE GENOMIC DNA]</scope>
    <source>
        <strain evidence="1 2">R16</strain>
    </source>
</reference>